<dbReference type="AlphaFoldDB" id="A0A4R6V546"/>
<evidence type="ECO:0000313" key="2">
    <source>
        <dbReference type="EMBL" id="TDQ55434.1"/>
    </source>
</evidence>
<sequence>MVQLPAVEAAVDAEFLAIVEGFGDRTPAGAPATAKLRPTRHEPDPEQQPAPAPAPEEEAPAPAEKDGADKPAA</sequence>
<organism evidence="2 3">
    <name type="scientific">Actinorugispora endophytica</name>
    <dbReference type="NCBI Taxonomy" id="1605990"/>
    <lineage>
        <taxon>Bacteria</taxon>
        <taxon>Bacillati</taxon>
        <taxon>Actinomycetota</taxon>
        <taxon>Actinomycetes</taxon>
        <taxon>Streptosporangiales</taxon>
        <taxon>Nocardiopsidaceae</taxon>
        <taxon>Actinorugispora</taxon>
    </lineage>
</organism>
<dbReference type="Proteomes" id="UP000295281">
    <property type="component" value="Unassembled WGS sequence"/>
</dbReference>
<proteinExistence type="predicted"/>
<gene>
    <name evidence="2" type="ORF">EV190_101761</name>
</gene>
<feature type="compositionally biased region" description="Basic and acidic residues" evidence="1">
    <location>
        <begin position="63"/>
        <end position="73"/>
    </location>
</feature>
<protein>
    <submittedName>
        <fullName evidence="2">Uncharacterized protein</fullName>
    </submittedName>
</protein>
<comment type="caution">
    <text evidence="2">The sequence shown here is derived from an EMBL/GenBank/DDBJ whole genome shotgun (WGS) entry which is preliminary data.</text>
</comment>
<reference evidence="2 3" key="1">
    <citation type="submission" date="2019-03" db="EMBL/GenBank/DDBJ databases">
        <title>Genomic Encyclopedia of Type Strains, Phase IV (KMG-IV): sequencing the most valuable type-strain genomes for metagenomic binning, comparative biology and taxonomic classification.</title>
        <authorList>
            <person name="Goeker M."/>
        </authorList>
    </citation>
    <scope>NUCLEOTIDE SEQUENCE [LARGE SCALE GENOMIC DNA]</scope>
    <source>
        <strain evidence="2 3">DSM 46770</strain>
    </source>
</reference>
<name>A0A4R6V546_9ACTN</name>
<dbReference type="EMBL" id="SNYN01000001">
    <property type="protein sequence ID" value="TDQ55434.1"/>
    <property type="molecule type" value="Genomic_DNA"/>
</dbReference>
<evidence type="ECO:0000313" key="3">
    <source>
        <dbReference type="Proteomes" id="UP000295281"/>
    </source>
</evidence>
<accession>A0A4R6V546</accession>
<dbReference type="RefSeq" id="WP_133739953.1">
    <property type="nucleotide sequence ID" value="NZ_SNYN01000001.1"/>
</dbReference>
<feature type="region of interest" description="Disordered" evidence="1">
    <location>
        <begin position="23"/>
        <end position="73"/>
    </location>
</feature>
<evidence type="ECO:0000256" key="1">
    <source>
        <dbReference type="SAM" id="MobiDB-lite"/>
    </source>
</evidence>
<keyword evidence="3" id="KW-1185">Reference proteome</keyword>